<dbReference type="EMBL" id="FQWE01000002">
    <property type="protein sequence ID" value="SHF89789.1"/>
    <property type="molecule type" value="Genomic_DNA"/>
</dbReference>
<organism evidence="1 2">
    <name type="scientific">Flavobacterium segetis</name>
    <dbReference type="NCBI Taxonomy" id="271157"/>
    <lineage>
        <taxon>Bacteria</taxon>
        <taxon>Pseudomonadati</taxon>
        <taxon>Bacteroidota</taxon>
        <taxon>Flavobacteriia</taxon>
        <taxon>Flavobacteriales</taxon>
        <taxon>Flavobacteriaceae</taxon>
        <taxon>Flavobacterium</taxon>
    </lineage>
</organism>
<dbReference type="AlphaFoldDB" id="A0A1M5FEA7"/>
<evidence type="ECO:0000313" key="1">
    <source>
        <dbReference type="EMBL" id="SHF89789.1"/>
    </source>
</evidence>
<name>A0A1M5FEA7_9FLAO</name>
<proteinExistence type="predicted"/>
<dbReference type="Proteomes" id="UP000184036">
    <property type="component" value="Unassembled WGS sequence"/>
</dbReference>
<keyword evidence="2" id="KW-1185">Reference proteome</keyword>
<accession>A0A1M5FEA7</accession>
<reference evidence="2" key="1">
    <citation type="submission" date="2016-11" db="EMBL/GenBank/DDBJ databases">
        <authorList>
            <person name="Varghese N."/>
            <person name="Submissions S."/>
        </authorList>
    </citation>
    <scope>NUCLEOTIDE SEQUENCE [LARGE SCALE GENOMIC DNA]</scope>
    <source>
        <strain evidence="2">DSM 19741</strain>
    </source>
</reference>
<evidence type="ECO:0000313" key="2">
    <source>
        <dbReference type="Proteomes" id="UP000184036"/>
    </source>
</evidence>
<protein>
    <submittedName>
        <fullName evidence="1">Uncharacterized protein</fullName>
    </submittedName>
</protein>
<gene>
    <name evidence="1" type="ORF">SAMN05444396_102327</name>
</gene>
<sequence>MGQLIIDNMKKSFLIVAVALMSLSPLSTYAKRWVHNCAGGGRVYFTTSDDTTARQTGAMGAAWCDNRD</sequence>
<dbReference type="STRING" id="271157.SAMN05444396_102327"/>